<evidence type="ECO:0000259" key="5">
    <source>
        <dbReference type="SMART" id="SM00385"/>
    </source>
</evidence>
<dbReference type="InterPro" id="IPR013763">
    <property type="entry name" value="Cyclin-like_dom"/>
</dbReference>
<dbReference type="Pfam" id="PF00134">
    <property type="entry name" value="Cyclin_N"/>
    <property type="match status" value="1"/>
</dbReference>
<evidence type="ECO:0000256" key="1">
    <source>
        <dbReference type="ARBA" id="ARBA00022618"/>
    </source>
</evidence>
<dbReference type="CDD" id="cd20507">
    <property type="entry name" value="CYCLIN_CCNB1-like_rpt1"/>
    <property type="match status" value="1"/>
</dbReference>
<dbReference type="InterPro" id="IPR036915">
    <property type="entry name" value="Cyclin-like_sf"/>
</dbReference>
<dbReference type="PROSITE" id="PS00292">
    <property type="entry name" value="CYCLINS"/>
    <property type="match status" value="1"/>
</dbReference>
<evidence type="ECO:0000313" key="7">
    <source>
        <dbReference type="EMBL" id="ABW98296.1"/>
    </source>
</evidence>
<sequence length="359" mass="42952">MKICNIFDVIKYSYKSKKMSLLNFNDFFEFKIQKRSFFFPNLNFYKNLDNWNFFSVFYYIDHSEENKFWFLIKQNFFYNIKSLDFEKGDPLANIDSFSFHILNMKNLEEKFLANSNYMKYQHDINKKMRIILVDWLIDVHSKFKLALKTLYLTINIFDRFLSKKNITRTKLQLLGITSMLMASKYEEIYAPETKDFVYISDNAYTKEDIFKMETFICSVLKFEFSYPSFVGFLVYFLKKINAKKDTVYLSMYISELTIIELSLLKYPPSVIAISAIVLARKFFWKLNESIFNLKILIPKINFLDKKFIPSECYSLLKSLLILNQNERKKIGSIRKKYSVEKFGKISHSKFSIILSNDFC</sequence>
<dbReference type="PANTHER" id="PTHR10177">
    <property type="entry name" value="CYCLINS"/>
    <property type="match status" value="1"/>
</dbReference>
<dbReference type="InterPro" id="IPR039361">
    <property type="entry name" value="Cyclin"/>
</dbReference>
<feature type="domain" description="Cyclin-like" evidence="5">
    <location>
        <begin position="231"/>
        <end position="324"/>
    </location>
</feature>
<dbReference type="FunFam" id="1.10.472.10:FF:000001">
    <property type="entry name" value="G2/mitotic-specific cyclin"/>
    <property type="match status" value="1"/>
</dbReference>
<keyword evidence="3" id="KW-0131">Cell cycle</keyword>
<dbReference type="InterPro" id="IPR048258">
    <property type="entry name" value="Cyclins_cyclin-box"/>
</dbReference>
<accession>A9BLB3</accession>
<gene>
    <name evidence="7" type="ORF">HAN_3g494</name>
</gene>
<dbReference type="InterPro" id="IPR006671">
    <property type="entry name" value="Cyclin_N"/>
</dbReference>
<evidence type="ECO:0000313" key="8">
    <source>
        <dbReference type="Proteomes" id="UP000243127"/>
    </source>
</evidence>
<dbReference type="Pfam" id="PF02984">
    <property type="entry name" value="Cyclin_C"/>
    <property type="match status" value="1"/>
</dbReference>
<evidence type="ECO:0000256" key="2">
    <source>
        <dbReference type="ARBA" id="ARBA00023127"/>
    </source>
</evidence>
<organism evidence="7 8">
    <name type="scientific">Hemiselmis andersenii</name>
    <name type="common">Cryptophyte alga</name>
    <dbReference type="NCBI Taxonomy" id="464988"/>
    <lineage>
        <taxon>Eukaryota</taxon>
        <taxon>Cryptophyceae</taxon>
        <taxon>Cryptomonadales</taxon>
        <taxon>Hemiselmidaceae</taxon>
        <taxon>Hemiselmis</taxon>
    </lineage>
</organism>
<keyword evidence="7" id="KW-0542">Nucleomorph</keyword>
<dbReference type="InterPro" id="IPR004367">
    <property type="entry name" value="Cyclin_C-dom"/>
</dbReference>
<dbReference type="RefSeq" id="XP_001712621.1">
    <property type="nucleotide sequence ID" value="XM_001712569.1"/>
</dbReference>
<dbReference type="SMART" id="SM00385">
    <property type="entry name" value="CYCLIN"/>
    <property type="match status" value="2"/>
</dbReference>
<protein>
    <submittedName>
        <fullName evidence="7">CycB</fullName>
    </submittedName>
</protein>
<dbReference type="AlphaFoldDB" id="A9BLB3"/>
<evidence type="ECO:0000256" key="4">
    <source>
        <dbReference type="RuleBase" id="RU000383"/>
    </source>
</evidence>
<feature type="domain" description="Cyclin C-terminal" evidence="6">
    <location>
        <begin position="227"/>
        <end position="351"/>
    </location>
</feature>
<proteinExistence type="inferred from homology"/>
<name>A9BLB3_HEMAN</name>
<dbReference type="EMBL" id="CP000883">
    <property type="protein sequence ID" value="ABW98296.1"/>
    <property type="molecule type" value="Genomic_DNA"/>
</dbReference>
<dbReference type="SMART" id="SM01332">
    <property type="entry name" value="Cyclin_C"/>
    <property type="match status" value="1"/>
</dbReference>
<feature type="domain" description="Cyclin-like" evidence="5">
    <location>
        <begin position="134"/>
        <end position="218"/>
    </location>
</feature>
<dbReference type="GeneID" id="5739422"/>
<comment type="similarity">
    <text evidence="4">Belongs to the cyclin family.</text>
</comment>
<dbReference type="CDD" id="cd20537">
    <property type="entry name" value="CYCLIN_CCNO-like_rpt2"/>
    <property type="match status" value="1"/>
</dbReference>
<evidence type="ECO:0000256" key="3">
    <source>
        <dbReference type="ARBA" id="ARBA00023306"/>
    </source>
</evidence>
<dbReference type="GO" id="GO:0051301">
    <property type="term" value="P:cell division"/>
    <property type="evidence" value="ECO:0007669"/>
    <property type="project" value="UniProtKB-KW"/>
</dbReference>
<geneLocation type="nucleomorph" evidence="7"/>
<dbReference type="SUPFAM" id="SSF47954">
    <property type="entry name" value="Cyclin-like"/>
    <property type="match status" value="2"/>
</dbReference>
<keyword evidence="2 4" id="KW-0195">Cyclin</keyword>
<evidence type="ECO:0000259" key="6">
    <source>
        <dbReference type="SMART" id="SM01332"/>
    </source>
</evidence>
<dbReference type="Proteomes" id="UP000243127">
    <property type="component" value="Nucleomorph 3"/>
</dbReference>
<reference evidence="7 8" key="1">
    <citation type="journal article" date="2007" name="Proc. Natl. Acad. Sci. U.S.A.">
        <title>Nucleomorph genome of Hemiselmis andersenii reveals complete intron loss and compaction as a driver of protein structure and function.</title>
        <authorList>
            <person name="Lane C.E."/>
            <person name="van den Heuvel K."/>
            <person name="Kozera C."/>
            <person name="Curtis B.A."/>
            <person name="Parsons B.J."/>
            <person name="Bowman S."/>
            <person name="Archibald J.M."/>
        </authorList>
    </citation>
    <scope>NUCLEOTIDE SEQUENCE [LARGE SCALE GENOMIC DNA]</scope>
    <source>
        <strain evidence="7 8">CCMP644</strain>
    </source>
</reference>
<keyword evidence="1" id="KW-0132">Cell division</keyword>
<dbReference type="Gene3D" id="1.10.472.10">
    <property type="entry name" value="Cyclin-like"/>
    <property type="match status" value="2"/>
</dbReference>